<dbReference type="Proteomes" id="UP000234681">
    <property type="component" value="Chromosome 2"/>
</dbReference>
<name>A6K3M3_RAT</name>
<evidence type="ECO:0000313" key="1">
    <source>
        <dbReference type="EMBL" id="EDL85477.1"/>
    </source>
</evidence>
<accession>A6K3M3</accession>
<gene>
    <name evidence="1" type="ORF">rCG_51774</name>
</gene>
<protein>
    <submittedName>
        <fullName evidence="1">RCG51774</fullName>
    </submittedName>
</protein>
<dbReference type="AlphaFoldDB" id="A6K3M3"/>
<dbReference type="EMBL" id="CH474015">
    <property type="protein sequence ID" value="EDL85477.1"/>
    <property type="molecule type" value="Genomic_DNA"/>
</dbReference>
<organism evidence="1 2">
    <name type="scientific">Rattus norvegicus</name>
    <name type="common">Rat</name>
    <dbReference type="NCBI Taxonomy" id="10116"/>
    <lineage>
        <taxon>Eukaryota</taxon>
        <taxon>Metazoa</taxon>
        <taxon>Chordata</taxon>
        <taxon>Craniata</taxon>
        <taxon>Vertebrata</taxon>
        <taxon>Euteleostomi</taxon>
        <taxon>Mammalia</taxon>
        <taxon>Eutheria</taxon>
        <taxon>Euarchontoglires</taxon>
        <taxon>Glires</taxon>
        <taxon>Rodentia</taxon>
        <taxon>Myomorpha</taxon>
        <taxon>Muroidea</taxon>
        <taxon>Muridae</taxon>
        <taxon>Murinae</taxon>
        <taxon>Rattus</taxon>
    </lineage>
</organism>
<proteinExistence type="predicted"/>
<reference evidence="1 2" key="1">
    <citation type="submission" date="2005-09" db="EMBL/GenBank/DDBJ databases">
        <authorList>
            <person name="Mural R.J."/>
            <person name="Li P.W."/>
            <person name="Adams M.D."/>
            <person name="Amanatides P.G."/>
            <person name="Baden-Tillson H."/>
            <person name="Barnstead M."/>
            <person name="Chin S.H."/>
            <person name="Dew I."/>
            <person name="Evans C.A."/>
            <person name="Ferriera S."/>
            <person name="Flanigan M."/>
            <person name="Fosler C."/>
            <person name="Glodek A."/>
            <person name="Gu Z."/>
            <person name="Holt R.A."/>
            <person name="Jennings D."/>
            <person name="Kraft C.L."/>
            <person name="Lu F."/>
            <person name="Nguyen T."/>
            <person name="Nusskern D.R."/>
            <person name="Pfannkoch C.M."/>
            <person name="Sitter C."/>
            <person name="Sutton G.G."/>
            <person name="Venter J.C."/>
            <person name="Wang Z."/>
            <person name="Woodage T."/>
            <person name="Zheng X.H."/>
            <person name="Zhong F."/>
        </authorList>
    </citation>
    <scope>NUCLEOTIDE SEQUENCE [LARGE SCALE GENOMIC DNA]</scope>
    <source>
        <strain>BN</strain>
        <strain evidence="2">Sprague-Dawley</strain>
    </source>
</reference>
<evidence type="ECO:0000313" key="2">
    <source>
        <dbReference type="Proteomes" id="UP000234681"/>
    </source>
</evidence>
<sequence length="131" mass="14579">MYLSGSGLNLFCFRKSYKFCSNISNTRQELQDFITIGHRAQDLMLDQLVIPFSARTATLRGHSGGRGSSTHHSSVLQHERGMFFYDLHATVAVDFLTFSFQSTFLIWLKQRNVAPVSQGLAALEGCRGGTA</sequence>